<evidence type="ECO:0000256" key="1">
    <source>
        <dbReference type="ARBA" id="ARBA00004651"/>
    </source>
</evidence>
<dbReference type="UniPathway" id="UPA00148"/>
<protein>
    <recommendedName>
        <fullName evidence="9">Cobalamin biosynthesis protein CobD</fullName>
    </recommendedName>
</protein>
<dbReference type="GO" id="GO:0015420">
    <property type="term" value="F:ABC-type vitamin B12 transporter activity"/>
    <property type="evidence" value="ECO:0007669"/>
    <property type="project" value="UniProtKB-UniRule"/>
</dbReference>
<name>A0A0N7LTW5_9RHOB</name>
<dbReference type="InterPro" id="IPR004485">
    <property type="entry name" value="Cobalamin_biosynth_CobD/CbiB"/>
</dbReference>
<evidence type="ECO:0000256" key="7">
    <source>
        <dbReference type="ARBA" id="ARBA00022989"/>
    </source>
</evidence>
<evidence type="ECO:0000256" key="3">
    <source>
        <dbReference type="ARBA" id="ARBA00006263"/>
    </source>
</evidence>
<reference evidence="10 11" key="1">
    <citation type="submission" date="2015-09" db="EMBL/GenBank/DDBJ databases">
        <authorList>
            <consortium name="Swine Surveillance"/>
        </authorList>
    </citation>
    <scope>NUCLEOTIDE SEQUENCE [LARGE SCALE GENOMIC DNA]</scope>
    <source>
        <strain evidence="10 11">CECT 5294</strain>
    </source>
</reference>
<evidence type="ECO:0000256" key="9">
    <source>
        <dbReference type="HAMAP-Rule" id="MF_00024"/>
    </source>
</evidence>
<feature type="transmembrane region" description="Helical" evidence="9">
    <location>
        <begin position="52"/>
        <end position="71"/>
    </location>
</feature>
<comment type="caution">
    <text evidence="9">Lacks conserved residue(s) required for the propagation of feature annotation.</text>
</comment>
<comment type="subcellular location">
    <subcellularLocation>
        <location evidence="1 9">Cell membrane</location>
        <topology evidence="1 9">Multi-pass membrane protein</topology>
    </subcellularLocation>
</comment>
<evidence type="ECO:0000256" key="5">
    <source>
        <dbReference type="ARBA" id="ARBA00022573"/>
    </source>
</evidence>
<organism evidence="10 11">
    <name type="scientific">Thalassobacter stenotrophicus</name>
    <dbReference type="NCBI Taxonomy" id="266809"/>
    <lineage>
        <taxon>Bacteria</taxon>
        <taxon>Pseudomonadati</taxon>
        <taxon>Pseudomonadota</taxon>
        <taxon>Alphaproteobacteria</taxon>
        <taxon>Rhodobacterales</taxon>
        <taxon>Roseobacteraceae</taxon>
        <taxon>Thalassobacter</taxon>
    </lineage>
</organism>
<comment type="pathway">
    <text evidence="2 9">Cofactor biosynthesis; adenosylcobalamin biosynthesis.</text>
</comment>
<feature type="transmembrane region" description="Helical" evidence="9">
    <location>
        <begin position="152"/>
        <end position="169"/>
    </location>
</feature>
<evidence type="ECO:0000256" key="2">
    <source>
        <dbReference type="ARBA" id="ARBA00004953"/>
    </source>
</evidence>
<comment type="function">
    <text evidence="9">Converts cobyric acid to cobinamide by the addition of aminopropanol on the F carboxylic group.</text>
</comment>
<evidence type="ECO:0000256" key="8">
    <source>
        <dbReference type="ARBA" id="ARBA00023136"/>
    </source>
</evidence>
<dbReference type="eggNOG" id="COG1270">
    <property type="taxonomic scope" value="Bacteria"/>
</dbReference>
<keyword evidence="7 9" id="KW-1133">Transmembrane helix</keyword>
<keyword evidence="5 9" id="KW-0169">Cobalamin biosynthesis</keyword>
<comment type="similarity">
    <text evidence="3 9">Belongs to the CobD/CbiB family.</text>
</comment>
<accession>A0A0N7LTW5</accession>
<evidence type="ECO:0000313" key="10">
    <source>
        <dbReference type="EMBL" id="CUH61834.1"/>
    </source>
</evidence>
<dbReference type="GO" id="GO:0009236">
    <property type="term" value="P:cobalamin biosynthetic process"/>
    <property type="evidence" value="ECO:0007669"/>
    <property type="project" value="UniProtKB-UniRule"/>
</dbReference>
<gene>
    <name evidence="9" type="primary">cobD</name>
    <name evidence="10" type="ORF">THS5294_03147</name>
</gene>
<proteinExistence type="inferred from homology"/>
<dbReference type="AlphaFoldDB" id="A0A0N7LTW5"/>
<dbReference type="NCBIfam" id="TIGR00380">
    <property type="entry name" value="cobal_cbiB"/>
    <property type="match status" value="1"/>
</dbReference>
<dbReference type="PANTHER" id="PTHR34308">
    <property type="entry name" value="COBALAMIN BIOSYNTHESIS PROTEIN CBIB"/>
    <property type="match status" value="1"/>
</dbReference>
<feature type="transmembrane region" description="Helical" evidence="9">
    <location>
        <begin position="287"/>
        <end position="305"/>
    </location>
</feature>
<sequence length="306" mass="32493">MSGLLALALALDAALGEPRWLWNRAPHPAVVMGRAVGALDQRLNHPPTQRRAGVLAVAILVIGAGALGMALAALPLGWVFEIIGAAILLAHRSLIEHVRAVADGLRTGLAEGRSAVAMIVGRDVTAMDAPAVTRAAIESAAENFSDGVMAPAFWFFVGGLPGILIYKIVNTADSMIGYRTERYRDFGWAAARLDDVMNWVPARLTALAIMVVSGRALDRAAWGRVMAEARLHRSPNAGWPEAAIAPVLDVALAGPRSYDGRMEDFPFVHPAGRRDIGPSDIDAACNVLWRVWAGLFGAVAIGALMM</sequence>
<evidence type="ECO:0000256" key="6">
    <source>
        <dbReference type="ARBA" id="ARBA00022692"/>
    </source>
</evidence>
<dbReference type="EMBL" id="CYRX01000033">
    <property type="protein sequence ID" value="CUH61834.1"/>
    <property type="molecule type" value="Genomic_DNA"/>
</dbReference>
<keyword evidence="6 9" id="KW-0812">Transmembrane</keyword>
<dbReference type="STRING" id="266809.PM03_01140"/>
<dbReference type="Pfam" id="PF03186">
    <property type="entry name" value="CobD_Cbib"/>
    <property type="match status" value="1"/>
</dbReference>
<dbReference type="HAMAP" id="MF_00024">
    <property type="entry name" value="CobD_CbiB"/>
    <property type="match status" value="1"/>
</dbReference>
<keyword evidence="4 9" id="KW-1003">Cell membrane</keyword>
<dbReference type="RefSeq" id="WP_058124446.1">
    <property type="nucleotide sequence ID" value="NZ_CYRX01000033.1"/>
</dbReference>
<dbReference type="GO" id="GO:0048472">
    <property type="term" value="F:threonine-phosphate decarboxylase activity"/>
    <property type="evidence" value="ECO:0007669"/>
    <property type="project" value="InterPro"/>
</dbReference>
<dbReference type="Proteomes" id="UP000051298">
    <property type="component" value="Unassembled WGS sequence"/>
</dbReference>
<dbReference type="GO" id="GO:0005886">
    <property type="term" value="C:plasma membrane"/>
    <property type="evidence" value="ECO:0007669"/>
    <property type="project" value="UniProtKB-SubCell"/>
</dbReference>
<evidence type="ECO:0000313" key="11">
    <source>
        <dbReference type="Proteomes" id="UP000051298"/>
    </source>
</evidence>
<dbReference type="PANTHER" id="PTHR34308:SF1">
    <property type="entry name" value="COBALAMIN BIOSYNTHESIS PROTEIN CBIB"/>
    <property type="match status" value="1"/>
</dbReference>
<evidence type="ECO:0000256" key="4">
    <source>
        <dbReference type="ARBA" id="ARBA00022475"/>
    </source>
</evidence>
<keyword evidence="8 9" id="KW-0472">Membrane</keyword>